<evidence type="ECO:0000313" key="3">
    <source>
        <dbReference type="Proteomes" id="UP000051160"/>
    </source>
</evidence>
<proteinExistence type="predicted"/>
<dbReference type="Gene3D" id="2.160.20.120">
    <property type="match status" value="1"/>
</dbReference>
<feature type="domain" description="DUF4097" evidence="1">
    <location>
        <begin position="4"/>
        <end position="224"/>
    </location>
</feature>
<evidence type="ECO:0000313" key="2">
    <source>
        <dbReference type="EMBL" id="KRK97369.1"/>
    </source>
</evidence>
<dbReference type="Proteomes" id="UP000051160">
    <property type="component" value="Unassembled WGS sequence"/>
</dbReference>
<sequence>MTVSGDELTISGHSASGLLLGELDYSGSQPVVEVTVPKRTQLQNVSVDGLTDTRLEDLALKDVTMGDGDLRLTRVTVSDHLRSKANSYGDLTLQDTTIDKGFEADTAGDITVTDSQFKQKSTTVHSSDGDIYLRGNRWQSADITADDGDINLANETVATQMTARANDGGDINAGITPTKRTVIRANASDGDVMIYGKNQQQYGQTGQNKTVYQLSSTDGDVTVRK</sequence>
<dbReference type="InterPro" id="IPR025164">
    <property type="entry name" value="Toastrack_DUF4097"/>
</dbReference>
<comment type="caution">
    <text evidence="2">The sequence shown here is derived from an EMBL/GenBank/DDBJ whole genome shotgun (WGS) entry which is preliminary data.</text>
</comment>
<dbReference type="Pfam" id="PF13349">
    <property type="entry name" value="DUF4097"/>
    <property type="match status" value="1"/>
</dbReference>
<dbReference type="AlphaFoldDB" id="A0A0R1LWW1"/>
<organism evidence="2 3">
    <name type="scientific">Secundilactobacillus odoratitofui DSM 19909 = JCM 15043</name>
    <dbReference type="NCBI Taxonomy" id="1423776"/>
    <lineage>
        <taxon>Bacteria</taxon>
        <taxon>Bacillati</taxon>
        <taxon>Bacillota</taxon>
        <taxon>Bacilli</taxon>
        <taxon>Lactobacillales</taxon>
        <taxon>Lactobacillaceae</taxon>
        <taxon>Secundilactobacillus</taxon>
    </lineage>
</organism>
<dbReference type="EMBL" id="AZEE01000029">
    <property type="protein sequence ID" value="KRK97369.1"/>
    <property type="molecule type" value="Genomic_DNA"/>
</dbReference>
<dbReference type="STRING" id="1423776.FD04_GL001387"/>
<accession>A0A0R1LWW1</accession>
<reference evidence="2 3" key="1">
    <citation type="journal article" date="2015" name="Genome Announc.">
        <title>Expanding the biotechnology potential of lactobacilli through comparative genomics of 213 strains and associated genera.</title>
        <authorList>
            <person name="Sun Z."/>
            <person name="Harris H.M."/>
            <person name="McCann A."/>
            <person name="Guo C."/>
            <person name="Argimon S."/>
            <person name="Zhang W."/>
            <person name="Yang X."/>
            <person name="Jeffery I.B."/>
            <person name="Cooney J.C."/>
            <person name="Kagawa T.F."/>
            <person name="Liu W."/>
            <person name="Song Y."/>
            <person name="Salvetti E."/>
            <person name="Wrobel A."/>
            <person name="Rasinkangas P."/>
            <person name="Parkhill J."/>
            <person name="Rea M.C."/>
            <person name="O'Sullivan O."/>
            <person name="Ritari J."/>
            <person name="Douillard F.P."/>
            <person name="Paul Ross R."/>
            <person name="Yang R."/>
            <person name="Briner A.E."/>
            <person name="Felis G.E."/>
            <person name="de Vos W.M."/>
            <person name="Barrangou R."/>
            <person name="Klaenhammer T.R."/>
            <person name="Caufield P.W."/>
            <person name="Cui Y."/>
            <person name="Zhang H."/>
            <person name="O'Toole P.W."/>
        </authorList>
    </citation>
    <scope>NUCLEOTIDE SEQUENCE [LARGE SCALE GENOMIC DNA]</scope>
    <source>
        <strain evidence="2 3">DSM 19909</strain>
    </source>
</reference>
<keyword evidence="3" id="KW-1185">Reference proteome</keyword>
<gene>
    <name evidence="2" type="ORF">FD04_GL001387</name>
</gene>
<evidence type="ECO:0000259" key="1">
    <source>
        <dbReference type="Pfam" id="PF13349"/>
    </source>
</evidence>
<name>A0A0R1LWW1_9LACO</name>
<dbReference type="PATRIC" id="fig|1423776.4.peg.1406"/>
<protein>
    <recommendedName>
        <fullName evidence="1">DUF4097 domain-containing protein</fullName>
    </recommendedName>
</protein>